<name>A0A1S8KXJ4_9CLOT</name>
<proteinExistence type="predicted"/>
<dbReference type="InterPro" id="IPR027417">
    <property type="entry name" value="P-loop_NTPase"/>
</dbReference>
<dbReference type="PANTHER" id="PTHR47396">
    <property type="entry name" value="TYPE I RESTRICTION ENZYME ECOKI R PROTEIN"/>
    <property type="match status" value="1"/>
</dbReference>
<protein>
    <submittedName>
        <fullName evidence="1">UvrABC system protein B</fullName>
    </submittedName>
</protein>
<dbReference type="SMART" id="SM00487">
    <property type="entry name" value="DEXDc"/>
    <property type="match status" value="1"/>
</dbReference>
<dbReference type="SMART" id="SM00490">
    <property type="entry name" value="HELICc"/>
    <property type="match status" value="1"/>
</dbReference>
<dbReference type="KEGG" id="crw:CROST_036770"/>
<dbReference type="EMBL" id="CP096983">
    <property type="protein sequence ID" value="URZ12931.1"/>
    <property type="molecule type" value="Genomic_DNA"/>
</dbReference>
<dbReference type="PROSITE" id="PS51192">
    <property type="entry name" value="HELICASE_ATP_BIND_1"/>
    <property type="match status" value="1"/>
</dbReference>
<dbReference type="InterPro" id="IPR025202">
    <property type="entry name" value="PLD-like_dom"/>
</dbReference>
<dbReference type="AlphaFoldDB" id="A0A1S8KXJ4"/>
<dbReference type="Pfam" id="PF13091">
    <property type="entry name" value="PLDc_2"/>
    <property type="match status" value="1"/>
</dbReference>
<dbReference type="InterPro" id="IPR050742">
    <property type="entry name" value="Helicase_Restrict-Modif_Enz"/>
</dbReference>
<dbReference type="RefSeq" id="WP_077836156.1">
    <property type="nucleotide sequence ID" value="NZ_CP096983.1"/>
</dbReference>
<sequence length="830" mass="97715">MNTKAIIKQDLPYKEKEIELLNCITGDTNHLLPQLKASIKKAKSIDIIVAFLMESGVKLLVEDLKEALENGVPVRILTGNYLNITQPHALYRLKDELSDKVDLRFYNIRNKSFHPKAYIFEYEKDGDIFIGSSNISKSALTSGIEWNYRIKKSEHENDFKEYKQTFEDLFLNHSIIVDDNELKRYSKAWRKPKLFYHMDKSEDLQDEKVVELYSPKPAQVEALYALKKSREEGFDRGIVIAATGIGKTFLAAFDSKKFKKILFVAHRQEIIEQAQSAFKCVRSEDKVGFFTGKSKDEKCDILFATVQTLGRLEYCNEEYFKKDYFDYIVIDEFHHAVTKYYQNIINYFTPEFLLGITATPERMDNKDVFDICKHNVVYEVRLKEAINKGWLVPFRYYGIFDETDYGKIAVQKGKYIEKDLEEALMVEKRADLILKHYEKYTSKRALGFCSSKKHANYMAGYFSKRGVEAYAVLSGEKMQYSMNRVEALEKFKQGKIKVIFSVDMFNEGLDVPEIDMVMFLRPTESETVFLQQLGRGLRGHGGKKYLNVLDFIGNYKKANLVPYVLSGEDIRNYDKAKKSRLLDEEEYPDGCTVDFDFRIVDIFKKIEEKQKKLLDLVRDEFYRVKEELERVPTRYEMYKYIDNYVYNIIRNNSKVNIFNDYLSFLNNINELSDKEKELVGTDAHDFIKKIENTSMSKTYKMPLLLSFYNRGSLKLSVSEEDIYISFKEFYSKAYNAVDLIRDKSTKGYLNWEKKEYLRIAKNPRKAFINTASEFFEERGENYNIKDNLKEFQQNKEFIKHFKDVIDYKTIKFYKERLEKKQKEIYGDEKA</sequence>
<dbReference type="GO" id="GO:0003677">
    <property type="term" value="F:DNA binding"/>
    <property type="evidence" value="ECO:0007669"/>
    <property type="project" value="InterPro"/>
</dbReference>
<dbReference type="Gene3D" id="3.40.50.300">
    <property type="entry name" value="P-loop containing nucleotide triphosphate hydrolases"/>
    <property type="match status" value="2"/>
</dbReference>
<dbReference type="SUPFAM" id="SSF52540">
    <property type="entry name" value="P-loop containing nucleoside triphosphate hydrolases"/>
    <property type="match status" value="1"/>
</dbReference>
<dbReference type="InterPro" id="IPR001650">
    <property type="entry name" value="Helicase_C-like"/>
</dbReference>
<keyword evidence="2" id="KW-1185">Reference proteome</keyword>
<dbReference type="Pfam" id="PF04851">
    <property type="entry name" value="ResIII"/>
    <property type="match status" value="1"/>
</dbReference>
<gene>
    <name evidence="1" type="primary">uvrB_3</name>
    <name evidence="1" type="ORF">CROST_036770</name>
</gene>
<dbReference type="CDD" id="cd18032">
    <property type="entry name" value="DEXHc_RE_I_III_res"/>
    <property type="match status" value="1"/>
</dbReference>
<accession>A0A1S8KXJ4</accession>
<dbReference type="CDD" id="cd09205">
    <property type="entry name" value="PLDc_N_DEXD_b3"/>
    <property type="match status" value="1"/>
</dbReference>
<dbReference type="InterPro" id="IPR014001">
    <property type="entry name" value="Helicase_ATP-bd"/>
</dbReference>
<dbReference type="SUPFAM" id="SSF56024">
    <property type="entry name" value="Phospholipase D/nuclease"/>
    <property type="match status" value="1"/>
</dbReference>
<reference evidence="1 2" key="1">
    <citation type="submission" date="2022-04" db="EMBL/GenBank/DDBJ databases">
        <title>Genome sequence of C. roseum typestrain.</title>
        <authorList>
            <person name="Poehlein A."/>
            <person name="Schoch T."/>
            <person name="Duerre P."/>
            <person name="Daniel R."/>
        </authorList>
    </citation>
    <scope>NUCLEOTIDE SEQUENCE [LARGE SCALE GENOMIC DNA]</scope>
    <source>
        <strain evidence="1 2">DSM 7320</strain>
    </source>
</reference>
<dbReference type="PANTHER" id="PTHR47396:SF1">
    <property type="entry name" value="ATP-DEPENDENT HELICASE IRC3-RELATED"/>
    <property type="match status" value="1"/>
</dbReference>
<dbReference type="PROSITE" id="PS51194">
    <property type="entry name" value="HELICASE_CTER"/>
    <property type="match status" value="1"/>
</dbReference>
<organism evidence="1 2">
    <name type="scientific">Clostridium felsineum</name>
    <dbReference type="NCBI Taxonomy" id="36839"/>
    <lineage>
        <taxon>Bacteria</taxon>
        <taxon>Bacillati</taxon>
        <taxon>Bacillota</taxon>
        <taxon>Clostridia</taxon>
        <taxon>Eubacteriales</taxon>
        <taxon>Clostridiaceae</taxon>
        <taxon>Clostridium</taxon>
    </lineage>
</organism>
<dbReference type="STRING" id="84029.CROST_45960"/>
<dbReference type="PROSITE" id="PS50035">
    <property type="entry name" value="PLD"/>
    <property type="match status" value="1"/>
</dbReference>
<dbReference type="GO" id="GO:0005524">
    <property type="term" value="F:ATP binding"/>
    <property type="evidence" value="ECO:0007669"/>
    <property type="project" value="InterPro"/>
</dbReference>
<dbReference type="Pfam" id="PF00271">
    <property type="entry name" value="Helicase_C"/>
    <property type="match status" value="1"/>
</dbReference>
<dbReference type="InterPro" id="IPR006935">
    <property type="entry name" value="Helicase/UvrB_N"/>
</dbReference>
<dbReference type="GO" id="GO:0005829">
    <property type="term" value="C:cytosol"/>
    <property type="evidence" value="ECO:0007669"/>
    <property type="project" value="TreeGrafter"/>
</dbReference>
<evidence type="ECO:0000313" key="2">
    <source>
        <dbReference type="Proteomes" id="UP000190951"/>
    </source>
</evidence>
<dbReference type="GO" id="GO:0016787">
    <property type="term" value="F:hydrolase activity"/>
    <property type="evidence" value="ECO:0007669"/>
    <property type="project" value="InterPro"/>
</dbReference>
<dbReference type="InterPro" id="IPR001736">
    <property type="entry name" value="PLipase_D/transphosphatidylase"/>
</dbReference>
<dbReference type="GO" id="GO:0006793">
    <property type="term" value="P:phosphorus metabolic process"/>
    <property type="evidence" value="ECO:0007669"/>
    <property type="project" value="UniProtKB-ARBA"/>
</dbReference>
<evidence type="ECO:0000313" key="1">
    <source>
        <dbReference type="EMBL" id="URZ12931.1"/>
    </source>
</evidence>
<dbReference type="Proteomes" id="UP000190951">
    <property type="component" value="Chromosome"/>
</dbReference>
<dbReference type="Gene3D" id="3.30.870.10">
    <property type="entry name" value="Endonuclease Chain A"/>
    <property type="match status" value="1"/>
</dbReference>